<feature type="region of interest" description="Disordered" evidence="1">
    <location>
        <begin position="69"/>
        <end position="128"/>
    </location>
</feature>
<dbReference type="Proteomes" id="UP001296776">
    <property type="component" value="Unassembled WGS sequence"/>
</dbReference>
<dbReference type="EMBL" id="NRSJ01000018">
    <property type="protein sequence ID" value="MBK1705123.1"/>
    <property type="molecule type" value="Genomic_DNA"/>
</dbReference>
<feature type="compositionally biased region" description="Polar residues" evidence="1">
    <location>
        <begin position="71"/>
        <end position="83"/>
    </location>
</feature>
<reference evidence="2" key="1">
    <citation type="submission" date="2017-08" db="EMBL/GenBank/DDBJ databases">
        <authorList>
            <person name="Imhoff J.F."/>
            <person name="Rahn T."/>
            <person name="Kuenzel S."/>
            <person name="Neulinger S.C."/>
        </authorList>
    </citation>
    <scope>NUCLEOTIDE SEQUENCE</scope>
    <source>
        <strain evidence="2">DSM 11080</strain>
    </source>
</reference>
<evidence type="ECO:0000313" key="3">
    <source>
        <dbReference type="Proteomes" id="UP001296776"/>
    </source>
</evidence>
<proteinExistence type="predicted"/>
<accession>A0AAJ0XAA7</accession>
<organism evidence="2 3">
    <name type="scientific">Halochromatium glycolicum</name>
    <dbReference type="NCBI Taxonomy" id="85075"/>
    <lineage>
        <taxon>Bacteria</taxon>
        <taxon>Pseudomonadati</taxon>
        <taxon>Pseudomonadota</taxon>
        <taxon>Gammaproteobacteria</taxon>
        <taxon>Chromatiales</taxon>
        <taxon>Chromatiaceae</taxon>
        <taxon>Halochromatium</taxon>
    </lineage>
</organism>
<evidence type="ECO:0000313" key="2">
    <source>
        <dbReference type="EMBL" id="MBK1705123.1"/>
    </source>
</evidence>
<dbReference type="AlphaFoldDB" id="A0AAJ0XAA7"/>
<dbReference type="RefSeq" id="WP_200346334.1">
    <property type="nucleotide sequence ID" value="NZ_NRSJ01000018.1"/>
</dbReference>
<keyword evidence="3" id="KW-1185">Reference proteome</keyword>
<gene>
    <name evidence="2" type="ORF">CKO40_11365</name>
</gene>
<evidence type="ECO:0000256" key="1">
    <source>
        <dbReference type="SAM" id="MobiDB-lite"/>
    </source>
</evidence>
<protein>
    <submittedName>
        <fullName evidence="2">Uncharacterized protein</fullName>
    </submittedName>
</protein>
<sequence length="177" mass="19612">MAMTNAERQRHYRQRHLKAVDGSGERLSIILSLQAKTALGRLASFHGTSQRATLERLILDAQAHITRGLTPEQQDQYHDQTLTAEALPGNNDDSPLPRNDEDDGLLPRNSEGKRPLPGNATVPRPDYPSEARQMAVRMADEGKPNKAIRQALMDTCGRAPSSRNLSKALRAWRAGGW</sequence>
<reference evidence="2" key="2">
    <citation type="journal article" date="2020" name="Microorganisms">
        <title>Osmotic Adaptation and Compatible Solute Biosynthesis of Phototrophic Bacteria as Revealed from Genome Analyses.</title>
        <authorList>
            <person name="Imhoff J.F."/>
            <person name="Rahn T."/>
            <person name="Kunzel S."/>
            <person name="Keller A."/>
            <person name="Neulinger S.C."/>
        </authorList>
    </citation>
    <scope>NUCLEOTIDE SEQUENCE</scope>
    <source>
        <strain evidence="2">DSM 11080</strain>
    </source>
</reference>
<name>A0AAJ0XAA7_9GAMM</name>
<comment type="caution">
    <text evidence="2">The sequence shown here is derived from an EMBL/GenBank/DDBJ whole genome shotgun (WGS) entry which is preliminary data.</text>
</comment>